<evidence type="ECO:0000313" key="4">
    <source>
        <dbReference type="Proteomes" id="UP001642464"/>
    </source>
</evidence>
<organism evidence="2 4">
    <name type="scientific">Durusdinium trenchii</name>
    <dbReference type="NCBI Taxonomy" id="1381693"/>
    <lineage>
        <taxon>Eukaryota</taxon>
        <taxon>Sar</taxon>
        <taxon>Alveolata</taxon>
        <taxon>Dinophyceae</taxon>
        <taxon>Suessiales</taxon>
        <taxon>Symbiodiniaceae</taxon>
        <taxon>Durusdinium</taxon>
    </lineage>
</organism>
<keyword evidence="2" id="KW-0808">Transferase</keyword>
<dbReference type="InterPro" id="IPR008271">
    <property type="entry name" value="Ser/Thr_kinase_AS"/>
</dbReference>
<keyword evidence="2" id="KW-0418">Kinase</keyword>
<dbReference type="InterPro" id="IPR000719">
    <property type="entry name" value="Prot_kinase_dom"/>
</dbReference>
<comment type="caution">
    <text evidence="2">The sequence shown here is derived from an EMBL/GenBank/DDBJ whole genome shotgun (WGS) entry which is preliminary data.</text>
</comment>
<dbReference type="GO" id="GO:0016301">
    <property type="term" value="F:kinase activity"/>
    <property type="evidence" value="ECO:0007669"/>
    <property type="project" value="UniProtKB-KW"/>
</dbReference>
<gene>
    <name evidence="2" type="ORF">SCF082_LOCUS5263</name>
    <name evidence="3" type="ORF">SCF082_LOCUS5276</name>
</gene>
<evidence type="ECO:0000313" key="2">
    <source>
        <dbReference type="EMBL" id="CAK8997594.1"/>
    </source>
</evidence>
<dbReference type="EMBL" id="CAXAMM010002825">
    <property type="protein sequence ID" value="CAK8997594.1"/>
    <property type="molecule type" value="Genomic_DNA"/>
</dbReference>
<dbReference type="PROSITE" id="PS50011">
    <property type="entry name" value="PROTEIN_KINASE_DOM"/>
    <property type="match status" value="1"/>
</dbReference>
<dbReference type="PANTHER" id="PTHR24347">
    <property type="entry name" value="SERINE/THREONINE-PROTEIN KINASE"/>
    <property type="match status" value="1"/>
</dbReference>
<reference evidence="2 4" key="1">
    <citation type="submission" date="2024-02" db="EMBL/GenBank/DDBJ databases">
        <authorList>
            <person name="Chen Y."/>
            <person name="Shah S."/>
            <person name="Dougan E. K."/>
            <person name="Thang M."/>
            <person name="Chan C."/>
        </authorList>
    </citation>
    <scope>NUCLEOTIDE SEQUENCE [LARGE SCALE GENOMIC DNA]</scope>
</reference>
<dbReference type="PROSITE" id="PS00108">
    <property type="entry name" value="PROTEIN_KINASE_ST"/>
    <property type="match status" value="1"/>
</dbReference>
<dbReference type="EMBL" id="CAXAMM010002836">
    <property type="protein sequence ID" value="CAK8997619.1"/>
    <property type="molecule type" value="Genomic_DNA"/>
</dbReference>
<dbReference type="InterPro" id="IPR011009">
    <property type="entry name" value="Kinase-like_dom_sf"/>
</dbReference>
<protein>
    <submittedName>
        <fullName evidence="2">Calcium-dependent protein kinase 3</fullName>
    </submittedName>
</protein>
<dbReference type="Gene3D" id="1.10.510.10">
    <property type="entry name" value="Transferase(Phosphotransferase) domain 1"/>
    <property type="match status" value="1"/>
</dbReference>
<evidence type="ECO:0000313" key="3">
    <source>
        <dbReference type="EMBL" id="CAK8997619.1"/>
    </source>
</evidence>
<sequence length="192" mass="21371">MRVGVHPNIVRLLESYSGSEDVLVLEYCDSLTLYDLIVKRYKTKTQFGRSLTSQLMQQLLLALEHVAKCGICHQDVKPENLMLHDLSIEDERVHMKLGDFGWAVTRDDDLSLRSPEGAGSLWYAPPELNPPVEGVFNKPGAVIGKSDMWSAGVVIYVILVGHNPFHSASKLKDTQKVEEEVLRLVAKGTALS</sequence>
<proteinExistence type="predicted"/>
<dbReference type="Proteomes" id="UP001642464">
    <property type="component" value="Unassembled WGS sequence"/>
</dbReference>
<dbReference type="Pfam" id="PF00069">
    <property type="entry name" value="Pkinase"/>
    <property type="match status" value="1"/>
</dbReference>
<feature type="domain" description="Protein kinase" evidence="1">
    <location>
        <begin position="1"/>
        <end position="192"/>
    </location>
</feature>
<evidence type="ECO:0000259" key="1">
    <source>
        <dbReference type="PROSITE" id="PS50011"/>
    </source>
</evidence>
<dbReference type="SMART" id="SM00220">
    <property type="entry name" value="S_TKc"/>
    <property type="match status" value="1"/>
</dbReference>
<keyword evidence="4" id="KW-1185">Reference proteome</keyword>
<accession>A0ABP0I841</accession>
<dbReference type="SUPFAM" id="SSF56112">
    <property type="entry name" value="Protein kinase-like (PK-like)"/>
    <property type="match status" value="1"/>
</dbReference>
<name>A0ABP0I841_9DINO</name>